<dbReference type="CDD" id="cd00093">
    <property type="entry name" value="HTH_XRE"/>
    <property type="match status" value="1"/>
</dbReference>
<accession>A0AB39CEN0</accession>
<dbReference type="EMBL" id="PQ015379">
    <property type="protein sequence ID" value="XDJ15297.1"/>
    <property type="molecule type" value="Genomic_DNA"/>
</dbReference>
<dbReference type="GO" id="GO:0003677">
    <property type="term" value="F:DNA binding"/>
    <property type="evidence" value="ECO:0007669"/>
    <property type="project" value="InterPro"/>
</dbReference>
<dbReference type="InterPro" id="IPR010982">
    <property type="entry name" value="Lambda_DNA-bd_dom_sf"/>
</dbReference>
<organism evidence="1">
    <name type="scientific">Pseudomonas phage HRDY3</name>
    <dbReference type="NCBI Taxonomy" id="3236930"/>
    <lineage>
        <taxon>Viruses</taxon>
    </lineage>
</organism>
<sequence>MKLDGRKLQKWRMRLGIKQLDLAQYLCIDQRDLNRIENRMPVPRAWELREHIQEALTHLQDTPLYDLHVEAVRMAKNTEGFLAVMQVMTKHDTTTGFYVDKREQARAFVRIVDALRFEKGALPHETLLLVKFEKGPHLQIYANPMRVVQHVETFYVQGRKVASVERRIEAA</sequence>
<dbReference type="InterPro" id="IPR001387">
    <property type="entry name" value="Cro/C1-type_HTH"/>
</dbReference>
<protein>
    <submittedName>
        <fullName evidence="1">Transcriptional regulator</fullName>
    </submittedName>
</protein>
<reference evidence="1" key="1">
    <citation type="submission" date="2024-07" db="EMBL/GenBank/DDBJ databases">
        <authorList>
            <person name="Bringhurst R.M."/>
            <person name="Homer T.E."/>
        </authorList>
    </citation>
    <scope>NUCLEOTIDE SEQUENCE</scope>
</reference>
<evidence type="ECO:0000313" key="1">
    <source>
        <dbReference type="EMBL" id="XDJ15297.1"/>
    </source>
</evidence>
<dbReference type="SUPFAM" id="SSF47413">
    <property type="entry name" value="lambda repressor-like DNA-binding domains"/>
    <property type="match status" value="1"/>
</dbReference>
<name>A0AB39CEN0_9VIRU</name>
<proteinExistence type="predicted"/>